<evidence type="ECO:0000313" key="7">
    <source>
        <dbReference type="EMBL" id="UTW12192.1"/>
    </source>
</evidence>
<feature type="domain" description="Thioredoxin" evidence="6">
    <location>
        <begin position="53"/>
        <end position="247"/>
    </location>
</feature>
<dbReference type="Proteomes" id="UP001058461">
    <property type="component" value="Chromosome"/>
</dbReference>
<dbReference type="PANTHER" id="PTHR13887">
    <property type="entry name" value="GLUTATHIONE S-TRANSFERASE KAPPA"/>
    <property type="match status" value="1"/>
</dbReference>
<dbReference type="Pfam" id="PF13462">
    <property type="entry name" value="Thioredoxin_4"/>
    <property type="match status" value="1"/>
</dbReference>
<keyword evidence="4" id="KW-1015">Disulfide bond</keyword>
<comment type="similarity">
    <text evidence="1">Belongs to the thioredoxin family. DsbA subfamily.</text>
</comment>
<dbReference type="Gene3D" id="3.40.30.10">
    <property type="entry name" value="Glutaredoxin"/>
    <property type="match status" value="1"/>
</dbReference>
<dbReference type="InterPro" id="IPR013766">
    <property type="entry name" value="Thioredoxin_domain"/>
</dbReference>
<reference evidence="7" key="1">
    <citation type="submission" date="2021-04" db="EMBL/GenBank/DDBJ databases">
        <title>Oceanospirillales bacteria with DddD are important DMSP degraders in coastal seawater.</title>
        <authorList>
            <person name="Liu J."/>
        </authorList>
    </citation>
    <scope>NUCLEOTIDE SEQUENCE</scope>
    <source>
        <strain evidence="7">D13-1</strain>
    </source>
</reference>
<protein>
    <submittedName>
        <fullName evidence="7">DsbA family protein</fullName>
    </submittedName>
</protein>
<dbReference type="SUPFAM" id="SSF52833">
    <property type="entry name" value="Thioredoxin-like"/>
    <property type="match status" value="1"/>
</dbReference>
<dbReference type="InterPro" id="IPR036249">
    <property type="entry name" value="Thioredoxin-like_sf"/>
</dbReference>
<evidence type="ECO:0000256" key="4">
    <source>
        <dbReference type="ARBA" id="ARBA00023157"/>
    </source>
</evidence>
<dbReference type="InterPro" id="IPR012336">
    <property type="entry name" value="Thioredoxin-like_fold"/>
</dbReference>
<dbReference type="EMBL" id="CP073347">
    <property type="protein sequence ID" value="UTW12192.1"/>
    <property type="molecule type" value="Genomic_DNA"/>
</dbReference>
<keyword evidence="3" id="KW-0560">Oxidoreductase</keyword>
<evidence type="ECO:0000256" key="5">
    <source>
        <dbReference type="ARBA" id="ARBA00023284"/>
    </source>
</evidence>
<evidence type="ECO:0000259" key="6">
    <source>
        <dbReference type="PROSITE" id="PS51352"/>
    </source>
</evidence>
<accession>A0ABY5HIJ6</accession>
<dbReference type="PROSITE" id="PS51352">
    <property type="entry name" value="THIOREDOXIN_2"/>
    <property type="match status" value="1"/>
</dbReference>
<dbReference type="PANTHER" id="PTHR13887:SF14">
    <property type="entry name" value="DISULFIDE BOND FORMATION PROTEIN D"/>
    <property type="match status" value="1"/>
</dbReference>
<proteinExistence type="inferred from homology"/>
<dbReference type="Gene3D" id="1.10.40.80">
    <property type="match status" value="1"/>
</dbReference>
<name>A0ABY5HIJ6_9GAMM</name>
<evidence type="ECO:0000256" key="3">
    <source>
        <dbReference type="ARBA" id="ARBA00023002"/>
    </source>
</evidence>
<keyword evidence="5" id="KW-0676">Redox-active center</keyword>
<evidence type="ECO:0000256" key="2">
    <source>
        <dbReference type="ARBA" id="ARBA00022729"/>
    </source>
</evidence>
<keyword evidence="2" id="KW-0732">Signal</keyword>
<sequence length="252" mass="28139">MTAQAETVDELQSIRAELQALQQGQTAVQQELTEIKQMLMALQKPDSGQAEAAKPPSEPPLPMAMTVTGSPYLGQDDAPVVLIEFTDYQCPFCRRHFEQAHPRLIKEFVDTGKLKIVLKEFPLQKLHPLAPRAAMAAQCAGDQQQYWSMHDLLFQNQTRMSMEDLESFATSLELDTARFLECMEQGQYAPQIRADFDLGVSAGVRGTPFFYIGPLDQTTPGVVTVERFLYGAQPYETFAQMIEGFLSPQAAN</sequence>
<gene>
    <name evidence="7" type="ORF">KDW95_00415</name>
</gene>
<evidence type="ECO:0000313" key="8">
    <source>
        <dbReference type="Proteomes" id="UP001058461"/>
    </source>
</evidence>
<evidence type="ECO:0000256" key="1">
    <source>
        <dbReference type="ARBA" id="ARBA00005791"/>
    </source>
</evidence>
<organism evidence="7 8">
    <name type="scientific">Marinobacterium rhizophilum</name>
    <dbReference type="NCBI Taxonomy" id="420402"/>
    <lineage>
        <taxon>Bacteria</taxon>
        <taxon>Pseudomonadati</taxon>
        <taxon>Pseudomonadota</taxon>
        <taxon>Gammaproteobacteria</taxon>
        <taxon>Oceanospirillales</taxon>
        <taxon>Oceanospirillaceae</taxon>
        <taxon>Marinobacterium</taxon>
    </lineage>
</organism>
<dbReference type="RefSeq" id="WP_255854252.1">
    <property type="nucleotide sequence ID" value="NZ_CP073347.1"/>
</dbReference>
<keyword evidence="8" id="KW-1185">Reference proteome</keyword>